<sequence>MHTAGANDGAGSGQANSNRMPDRDGLSPAGTTSSAAFVPPLAPSPPPGTPPTVHTRMDENRSSRWQNDPEPVSMIAADVQEDSFNRVLRGETTSNPSGRAYHLRGSFNPLQAIQRLVTGRPMLESARSEAGQFEAAHQQYEAEQVIPAREQHELHQGEAAQHEPDRGKAQHEPDRGEAQHEPDRGDAQHEPDHGKAAQGEAAQHELDRGGAPGGDAAQHDPDHGKAAQGEAAQHDPDYGKAAGGEAAGQIAVQGEPEYHQPLPVTEEPPQVRNTNAANLPSPDHDSQQADTIRRIAVTVSTAAALGFSYALTRTATGWPGINHAPGGVLDPAASLLGVYPWIWLAWIPVLTGAAAYAALQWIPSQRSNPRRVWNDPISAGSAVVAAIWLWAVQSGNPAGAFWSAALGTGIGLAAIHISNTWPVESRTEKATVDLPAKVLLGASTIALLTSLGSWLTALETDIAGWGPVAWALIALVATVIGITTVSMTDRGHLAAALTVVVGLSGIGFTRLLSEQNSIPVAAGAFVGAFLILVSAGSRRHQVDHAQRRRQREWLRAEASVRAGGEAPEAVHT</sequence>
<feature type="transmembrane region" description="Helical" evidence="2">
    <location>
        <begin position="398"/>
        <end position="417"/>
    </location>
</feature>
<feature type="region of interest" description="Disordered" evidence="1">
    <location>
        <begin position="259"/>
        <end position="288"/>
    </location>
</feature>
<keyword evidence="2" id="KW-0472">Membrane</keyword>
<keyword evidence="4" id="KW-1185">Reference proteome</keyword>
<feature type="transmembrane region" description="Helical" evidence="2">
    <location>
        <begin position="518"/>
        <end position="537"/>
    </location>
</feature>
<proteinExistence type="predicted"/>
<evidence type="ECO:0000313" key="3">
    <source>
        <dbReference type="EMBL" id="UYB36473.1"/>
    </source>
</evidence>
<feature type="compositionally biased region" description="Basic and acidic residues" evidence="1">
    <location>
        <begin position="149"/>
        <end position="195"/>
    </location>
</feature>
<protein>
    <submittedName>
        <fullName evidence="3">Uncharacterized protein</fullName>
    </submittedName>
</protein>
<feature type="transmembrane region" description="Helical" evidence="2">
    <location>
        <begin position="493"/>
        <end position="512"/>
    </location>
</feature>
<keyword evidence="2" id="KW-1133">Transmembrane helix</keyword>
<feature type="region of interest" description="Disordered" evidence="1">
    <location>
        <begin position="1"/>
        <end position="73"/>
    </location>
</feature>
<evidence type="ECO:0000313" key="4">
    <source>
        <dbReference type="Proteomes" id="UP001063368"/>
    </source>
</evidence>
<keyword evidence="2" id="KW-0812">Transmembrane</keyword>
<gene>
    <name evidence="3" type="ORF">N9A08_01945</name>
</gene>
<evidence type="ECO:0000256" key="2">
    <source>
        <dbReference type="SAM" id="Phobius"/>
    </source>
</evidence>
<evidence type="ECO:0000256" key="1">
    <source>
        <dbReference type="SAM" id="MobiDB-lite"/>
    </source>
</evidence>
<reference evidence="3" key="1">
    <citation type="submission" date="2022-09" db="EMBL/GenBank/DDBJ databases">
        <authorList>
            <person name="Li D."/>
            <person name="Cheng J."/>
            <person name="Li Y."/>
        </authorList>
    </citation>
    <scope>NUCLEOTIDE SEQUENCE</scope>
    <source>
        <strain evidence="3">DL</strain>
    </source>
</reference>
<feature type="region of interest" description="Disordered" evidence="1">
    <location>
        <begin position="123"/>
        <end position="246"/>
    </location>
</feature>
<dbReference type="EMBL" id="CP106856">
    <property type="protein sequence ID" value="UYB36473.1"/>
    <property type="molecule type" value="Genomic_DNA"/>
</dbReference>
<name>A0ABY6FTD8_9MICC</name>
<feature type="compositionally biased region" description="Pro residues" evidence="1">
    <location>
        <begin position="40"/>
        <end position="50"/>
    </location>
</feature>
<feature type="transmembrane region" description="Helical" evidence="2">
    <location>
        <begin position="468"/>
        <end position="486"/>
    </location>
</feature>
<dbReference type="Proteomes" id="UP001063368">
    <property type="component" value="Chromosome"/>
</dbReference>
<organism evidence="3 4">
    <name type="scientific">Arthrobacter koreensis</name>
    <dbReference type="NCBI Taxonomy" id="199136"/>
    <lineage>
        <taxon>Bacteria</taxon>
        <taxon>Bacillati</taxon>
        <taxon>Actinomycetota</taxon>
        <taxon>Actinomycetes</taxon>
        <taxon>Micrococcales</taxon>
        <taxon>Micrococcaceae</taxon>
        <taxon>Arthrobacter</taxon>
    </lineage>
</organism>
<accession>A0ABY6FTD8</accession>
<dbReference type="RefSeq" id="WP_263128163.1">
    <property type="nucleotide sequence ID" value="NZ_CP106856.1"/>
</dbReference>
<feature type="transmembrane region" description="Helical" evidence="2">
    <location>
        <begin position="373"/>
        <end position="392"/>
    </location>
</feature>
<feature type="transmembrane region" description="Helical" evidence="2">
    <location>
        <begin position="438"/>
        <end position="456"/>
    </location>
</feature>
<feature type="transmembrane region" description="Helical" evidence="2">
    <location>
        <begin position="341"/>
        <end position="361"/>
    </location>
</feature>